<name>A0ABX3KM53_SALCS</name>
<reference evidence="2" key="1">
    <citation type="submission" date="2017-01" db="EMBL/GenBank/DDBJ databases">
        <title>Draft genome of the species Salinivibrio costicola subsp. alcaliphilus.</title>
        <authorList>
            <person name="Lopez-Hermoso C."/>
            <person name="De La Haba R."/>
            <person name="Sanchez-Porro C."/>
            <person name="Ventosa A."/>
        </authorList>
    </citation>
    <scope>NUCLEOTIDE SEQUENCE [LARGE SCALE GENOMIC DNA]</scope>
    <source>
        <strain evidence="2">CBH448</strain>
    </source>
</reference>
<evidence type="ECO:0000313" key="1">
    <source>
        <dbReference type="EMBL" id="OOF32758.1"/>
    </source>
</evidence>
<comment type="caution">
    <text evidence="1">The sequence shown here is derived from an EMBL/GenBank/DDBJ whole genome shotgun (WGS) entry which is preliminary data.</text>
</comment>
<organism evidence="1 2">
    <name type="scientific">Salinivibrio costicola subsp. alcaliphilus</name>
    <dbReference type="NCBI Taxonomy" id="272773"/>
    <lineage>
        <taxon>Bacteria</taxon>
        <taxon>Pseudomonadati</taxon>
        <taxon>Pseudomonadota</taxon>
        <taxon>Gammaproteobacteria</taxon>
        <taxon>Vibrionales</taxon>
        <taxon>Vibrionaceae</taxon>
        <taxon>Salinivibrio</taxon>
    </lineage>
</organism>
<feature type="non-terminal residue" evidence="1">
    <location>
        <position position="185"/>
    </location>
</feature>
<gene>
    <name evidence="1" type="ORF">BZJ21_14375</name>
</gene>
<keyword evidence="2" id="KW-1185">Reference proteome</keyword>
<sequence>MKGRMLVVALIGIFILPVVVAKLVLEQSWYQKGVTNYGQFLAEPATLNWLPEQGQWRLIYRVPEQCDLVCEQALFQLTQIPIAVGKERDRVTSVVLTSTALKAPEVLTWQTLTTEQAQVWQQQAFDKNTIYLSDPMNNVVLAYPVSDDKTQWTGKTHEDPRHTWASNLMTKLSLRAENRALCHIY</sequence>
<accession>A0ABX3KM53</accession>
<dbReference type="Proteomes" id="UP000189431">
    <property type="component" value="Unassembled WGS sequence"/>
</dbReference>
<evidence type="ECO:0000313" key="2">
    <source>
        <dbReference type="Proteomes" id="UP000189431"/>
    </source>
</evidence>
<evidence type="ECO:0008006" key="3">
    <source>
        <dbReference type="Google" id="ProtNLM"/>
    </source>
</evidence>
<proteinExistence type="predicted"/>
<dbReference type="EMBL" id="MUFR01000060">
    <property type="protein sequence ID" value="OOF32758.1"/>
    <property type="molecule type" value="Genomic_DNA"/>
</dbReference>
<protein>
    <recommendedName>
        <fullName evidence="3">Cytochrome oxidase</fullName>
    </recommendedName>
</protein>
<dbReference type="RefSeq" id="WP_077670151.1">
    <property type="nucleotide sequence ID" value="NZ_MUFR01000060.1"/>
</dbReference>